<dbReference type="InterPro" id="IPR006162">
    <property type="entry name" value="Ppantetheine_attach_site"/>
</dbReference>
<evidence type="ECO:0000256" key="3">
    <source>
        <dbReference type="ARBA" id="ARBA00022553"/>
    </source>
</evidence>
<dbReference type="InterPro" id="IPR020459">
    <property type="entry name" value="AMP-binding"/>
</dbReference>
<feature type="domain" description="Carrier" evidence="5">
    <location>
        <begin position="1611"/>
        <end position="1686"/>
    </location>
</feature>
<dbReference type="GO" id="GO:0005737">
    <property type="term" value="C:cytoplasm"/>
    <property type="evidence" value="ECO:0007669"/>
    <property type="project" value="TreeGrafter"/>
</dbReference>
<dbReference type="Gene3D" id="2.30.38.10">
    <property type="entry name" value="Luciferase, Domain 3"/>
    <property type="match status" value="2"/>
</dbReference>
<dbReference type="FunFam" id="3.30.300.30:FF:000015">
    <property type="entry name" value="Nonribosomal peptide synthase SidD"/>
    <property type="match status" value="1"/>
</dbReference>
<organism evidence="6 7">
    <name type="scientific">Chondromyces apiculatus DSM 436</name>
    <dbReference type="NCBI Taxonomy" id="1192034"/>
    <lineage>
        <taxon>Bacteria</taxon>
        <taxon>Pseudomonadati</taxon>
        <taxon>Myxococcota</taxon>
        <taxon>Polyangia</taxon>
        <taxon>Polyangiales</taxon>
        <taxon>Polyangiaceae</taxon>
        <taxon>Chondromyces</taxon>
    </lineage>
</organism>
<dbReference type="NCBIfam" id="NF003417">
    <property type="entry name" value="PRK04813.1"/>
    <property type="match status" value="3"/>
</dbReference>
<dbReference type="InterPro" id="IPR023213">
    <property type="entry name" value="CAT-like_dom_sf"/>
</dbReference>
<dbReference type="PROSITE" id="PS00455">
    <property type="entry name" value="AMP_BINDING"/>
    <property type="match status" value="2"/>
</dbReference>
<dbReference type="Gene3D" id="3.40.50.980">
    <property type="match status" value="4"/>
</dbReference>
<feature type="region of interest" description="Disordered" evidence="4">
    <location>
        <begin position="419"/>
        <end position="445"/>
    </location>
</feature>
<dbReference type="PANTHER" id="PTHR45527">
    <property type="entry name" value="NONRIBOSOMAL PEPTIDE SYNTHETASE"/>
    <property type="match status" value="1"/>
</dbReference>
<dbReference type="NCBIfam" id="TIGR01733">
    <property type="entry name" value="AA-adenyl-dom"/>
    <property type="match status" value="2"/>
</dbReference>
<dbReference type="InterPro" id="IPR001242">
    <property type="entry name" value="Condensation_dom"/>
</dbReference>
<dbReference type="InterPro" id="IPR036736">
    <property type="entry name" value="ACP-like_sf"/>
</dbReference>
<dbReference type="Pfam" id="PF13193">
    <property type="entry name" value="AMP-binding_C"/>
    <property type="match status" value="2"/>
</dbReference>
<accession>A0A017T597</accession>
<reference evidence="6 7" key="1">
    <citation type="submission" date="2013-05" db="EMBL/GenBank/DDBJ databases">
        <title>Genome assembly of Chondromyces apiculatus DSM 436.</title>
        <authorList>
            <person name="Sharma G."/>
            <person name="Khatri I."/>
            <person name="Kaur C."/>
            <person name="Mayilraj S."/>
            <person name="Subramanian S."/>
        </authorList>
    </citation>
    <scope>NUCLEOTIDE SEQUENCE [LARGE SCALE GENOMIC DNA]</scope>
    <source>
        <strain evidence="6 7">DSM 436</strain>
    </source>
</reference>
<dbReference type="InterPro" id="IPR010071">
    <property type="entry name" value="AA_adenyl_dom"/>
</dbReference>
<feature type="region of interest" description="Disordered" evidence="4">
    <location>
        <begin position="1692"/>
        <end position="1728"/>
    </location>
</feature>
<proteinExistence type="predicted"/>
<dbReference type="Pfam" id="PF00668">
    <property type="entry name" value="Condensation"/>
    <property type="match status" value="1"/>
</dbReference>
<dbReference type="InterPro" id="IPR009081">
    <property type="entry name" value="PP-bd_ACP"/>
</dbReference>
<feature type="compositionally biased region" description="Low complexity" evidence="4">
    <location>
        <begin position="419"/>
        <end position="434"/>
    </location>
</feature>
<evidence type="ECO:0000256" key="4">
    <source>
        <dbReference type="SAM" id="MobiDB-lite"/>
    </source>
</evidence>
<dbReference type="Gene3D" id="3.30.559.10">
    <property type="entry name" value="Chloramphenicol acetyltransferase-like domain"/>
    <property type="match status" value="1"/>
</dbReference>
<gene>
    <name evidence="6" type="ORF">CAP_4845</name>
</gene>
<name>A0A017T597_9BACT</name>
<dbReference type="InterPro" id="IPR045851">
    <property type="entry name" value="AMP-bd_C_sf"/>
</dbReference>
<dbReference type="Proteomes" id="UP000019678">
    <property type="component" value="Unassembled WGS sequence"/>
</dbReference>
<dbReference type="PROSITE" id="PS50075">
    <property type="entry name" value="CARRIER"/>
    <property type="match status" value="2"/>
</dbReference>
<dbReference type="SUPFAM" id="SSF56801">
    <property type="entry name" value="Acetyl-CoA synthetase-like"/>
    <property type="match status" value="2"/>
</dbReference>
<evidence type="ECO:0000256" key="1">
    <source>
        <dbReference type="ARBA" id="ARBA00001957"/>
    </source>
</evidence>
<comment type="caution">
    <text evidence="6">The sequence shown here is derived from an EMBL/GenBank/DDBJ whole genome shotgun (WGS) entry which is preliminary data.</text>
</comment>
<evidence type="ECO:0000256" key="2">
    <source>
        <dbReference type="ARBA" id="ARBA00022450"/>
    </source>
</evidence>
<evidence type="ECO:0000313" key="6">
    <source>
        <dbReference type="EMBL" id="EYF04162.1"/>
    </source>
</evidence>
<sequence length="1728" mass="186534">MGPDVLVGLYVERSEDMIVAVLAILKSGGAYVPLDPAYPSERLRFFIEDSGVRIVVTHRGLAATLPYAGLTVLDLQEEEALLATQPDEDPARTVTPEHAAYVIYTSGSTGKPKGVVIPHGALGNYTQAAIEGHGSRAGDRVLQFASINFDASALEIYPCLADGRTLVLRDDRMLESIPTFLARCEQLGVTVLSLPAAYWHEIAGSLDRPGVRLPPSVRLVLATGEMILPARLAAWRERFGEWPRLLNGYGPTETTIVVSMADITAPAAPPGDEARESIPAGLPIRGARACILDPALQPVDAGAVGELYLGGAGLARGYLRRPQLTATRFIPDPFHGGGERLYRTGDLARFLRDGSLEILGRADNQVKLRGFRIELGEIESVLCEHPGVLHAVAVVREDPPGDRRLVAYVVKKAAKTSGASGASSAAETGAHARAPSAQAAGTIVTGESVKQDADELRAFLRNKLPHYMIPSHVVLLDAMPMTQSGKLDRGALPAPARRLAEEEGEVPPQSAVAQGLASIFAAVLGLDRVGLSDSFLELGGHSLLAMQVVARIRGAYQVELPLRRLFETPTVAALAGVVEAALQGGAERPADPAASEVGASEAEASEVGALQAGAPEAAITRVPRGQRIPLSCAQQRLWFVDQMTPGHAFYNLPESVRRIVGPLNVPALERALAEIVRRHEVLRTTFDTDQGEPVQRIQPHLRLPLPVADLRGFAPEVQQWMARTILAEDIRQPFDLREGPLARVRLLQLDEEEHLLVLVVHHIVCDGWSLGVLFTELGILHEAFASGLPSPLPELPIQVADHAVWQRRWLQNAACASQLAYWRRKLDGLTTLELPTDHPRPSVPTYRGGSHPVRLPEELTARLRRLGQEEGVTLFMTLLAAYQVLLARYSVAEDIPVGVAAASRTHREQEALIGFFVNTLIVRGDLSGNPSFRALLRRVRGVALEAYAHQDLPFDHLVNELQPERNPSRHPLFQVGFTYYPEAPAASASSELRFLPVDAHNGTSKLDLLLMLAETPEGVHGTLEYSTDLYEHDTAKNMVTHFLTLMDALTREPSGDIWTARLLPRSEEMIRLQARGTEASTRRACEGVHALFAQQVALSPEATAVTFEGTTLTYAELDRRSNQTAHHLIARGAGPGSRVGLCMERSPDLLVAILAVLKAGAAYVPLDPAYPEERRAFMMQDARVQLLLTQQPLLGAMAGHGAEVLCVDADLDAAGQCPTTPPGWRATAEDLAYVIYTSGSTGKPKGVMVTHGGVCNLAEAQRKLFDIGPQSRVLQFASASFDASVWEILMALTAGATLCLARQDALLPGPGLLDLLDAQKIDTITLSPSILAALPYRDLPSLRTIIVAGEACSAQLAATWGRGRRFFNAYGPTESTVCATVCATAGACAAGGRKPPIGKPIDGARVYLLDRHLASLPALVPGEIYLGGTGIARGYLARPALTAERFLPDPFSPIPGSRMYRTGDRGRALASGDLDFLGRIDRQVKVRGVRIEVGELEAVLGQHPRVTSATVVVREDAAGQKKLVAYVTTSTPEEEAAASQQRLVDAPPRSEPSGALIRELRRFLQDRLPSTMVPSSFVWLDALPLSPTGKVNVDALPSPEESRVIETTYVAPRTEMERAVARTFCDVLQVESVGAHDNFFDLGGSSLQTTQVQTSLRQSLGVRIAIIDLFKHPTVSALAQLIRQVLMEQETVPRSAPGSGLRTRAEPPDRIAQQQARLQARRATRGPV</sequence>
<protein>
    <submittedName>
        <fullName evidence="6">Long-chain-fatty-acid--CoA ligase</fullName>
    </submittedName>
</protein>
<dbReference type="FunFam" id="3.30.559.30:FF:000001">
    <property type="entry name" value="Non-ribosomal peptide synthetase"/>
    <property type="match status" value="1"/>
</dbReference>
<dbReference type="SMART" id="SM00823">
    <property type="entry name" value="PKS_PP"/>
    <property type="match status" value="2"/>
</dbReference>
<dbReference type="Gene3D" id="1.10.1200.10">
    <property type="entry name" value="ACP-like"/>
    <property type="match status" value="2"/>
</dbReference>
<evidence type="ECO:0000259" key="5">
    <source>
        <dbReference type="PROSITE" id="PS50075"/>
    </source>
</evidence>
<dbReference type="CDD" id="cd19531">
    <property type="entry name" value="LCL_NRPS-like"/>
    <property type="match status" value="1"/>
</dbReference>
<dbReference type="GO" id="GO:0016874">
    <property type="term" value="F:ligase activity"/>
    <property type="evidence" value="ECO:0007669"/>
    <property type="project" value="UniProtKB-KW"/>
</dbReference>
<dbReference type="Pfam" id="PF00501">
    <property type="entry name" value="AMP-binding"/>
    <property type="match status" value="2"/>
</dbReference>
<dbReference type="EMBL" id="ASRX01000038">
    <property type="protein sequence ID" value="EYF04162.1"/>
    <property type="molecule type" value="Genomic_DNA"/>
</dbReference>
<dbReference type="STRING" id="1192034.CAP_4845"/>
<feature type="region of interest" description="Disordered" evidence="4">
    <location>
        <begin position="587"/>
        <end position="608"/>
    </location>
</feature>
<dbReference type="FunFam" id="3.40.50.980:FF:000001">
    <property type="entry name" value="Non-ribosomal peptide synthetase"/>
    <property type="match status" value="2"/>
</dbReference>
<dbReference type="GO" id="GO:0044550">
    <property type="term" value="P:secondary metabolite biosynthetic process"/>
    <property type="evidence" value="ECO:0007669"/>
    <property type="project" value="TreeGrafter"/>
</dbReference>
<dbReference type="InterPro" id="IPR020806">
    <property type="entry name" value="PKS_PP-bd"/>
</dbReference>
<keyword evidence="2" id="KW-0596">Phosphopantetheine</keyword>
<feature type="compositionally biased region" description="Basic residues" evidence="4">
    <location>
        <begin position="1719"/>
        <end position="1728"/>
    </location>
</feature>
<dbReference type="SUPFAM" id="SSF52777">
    <property type="entry name" value="CoA-dependent acyltransferases"/>
    <property type="match status" value="2"/>
</dbReference>
<dbReference type="Pfam" id="PF00550">
    <property type="entry name" value="PP-binding"/>
    <property type="match status" value="2"/>
</dbReference>
<dbReference type="Gene3D" id="3.30.300.30">
    <property type="match status" value="2"/>
</dbReference>
<dbReference type="PROSITE" id="PS00012">
    <property type="entry name" value="PHOSPHOPANTETHEINE"/>
    <property type="match status" value="1"/>
</dbReference>
<dbReference type="Gene3D" id="3.30.559.30">
    <property type="entry name" value="Nonribosomal peptide synthetase, condensation domain"/>
    <property type="match status" value="1"/>
</dbReference>
<evidence type="ECO:0000313" key="7">
    <source>
        <dbReference type="Proteomes" id="UP000019678"/>
    </source>
</evidence>
<keyword evidence="6" id="KW-0436">Ligase</keyword>
<dbReference type="InterPro" id="IPR000873">
    <property type="entry name" value="AMP-dep_synth/lig_dom"/>
</dbReference>
<feature type="domain" description="Carrier" evidence="5">
    <location>
        <begin position="507"/>
        <end position="582"/>
    </location>
</feature>
<dbReference type="PRINTS" id="PR00154">
    <property type="entry name" value="AMPBINDING"/>
</dbReference>
<dbReference type="PANTHER" id="PTHR45527:SF1">
    <property type="entry name" value="FATTY ACID SYNTHASE"/>
    <property type="match status" value="1"/>
</dbReference>
<keyword evidence="3" id="KW-0597">Phosphoprotein</keyword>
<dbReference type="SUPFAM" id="SSF47336">
    <property type="entry name" value="ACP-like"/>
    <property type="match status" value="2"/>
</dbReference>
<dbReference type="FunFam" id="1.10.1200.10:FF:000005">
    <property type="entry name" value="Nonribosomal peptide synthetase 1"/>
    <property type="match status" value="2"/>
</dbReference>
<dbReference type="CDD" id="cd05930">
    <property type="entry name" value="A_NRPS"/>
    <property type="match status" value="1"/>
</dbReference>
<dbReference type="GO" id="GO:0031177">
    <property type="term" value="F:phosphopantetheine binding"/>
    <property type="evidence" value="ECO:0007669"/>
    <property type="project" value="InterPro"/>
</dbReference>
<dbReference type="InterPro" id="IPR020845">
    <property type="entry name" value="AMP-binding_CS"/>
</dbReference>
<dbReference type="eggNOG" id="COG1020">
    <property type="taxonomic scope" value="Bacteria"/>
</dbReference>
<dbReference type="FunFam" id="3.40.50.12780:FF:000012">
    <property type="entry name" value="Non-ribosomal peptide synthetase"/>
    <property type="match status" value="1"/>
</dbReference>
<dbReference type="GO" id="GO:0043041">
    <property type="term" value="P:amino acid activation for nonribosomal peptide biosynthetic process"/>
    <property type="evidence" value="ECO:0007669"/>
    <property type="project" value="TreeGrafter"/>
</dbReference>
<dbReference type="InterPro" id="IPR025110">
    <property type="entry name" value="AMP-bd_C"/>
</dbReference>
<comment type="cofactor">
    <cofactor evidence="1">
        <name>pantetheine 4'-phosphate</name>
        <dbReference type="ChEBI" id="CHEBI:47942"/>
    </cofactor>
</comment>
<keyword evidence="7" id="KW-1185">Reference proteome</keyword>